<dbReference type="SUPFAM" id="SSF52833">
    <property type="entry name" value="Thioredoxin-like"/>
    <property type="match status" value="1"/>
</dbReference>
<keyword evidence="4 6" id="KW-1015">Disulfide bond</keyword>
<dbReference type="InterPro" id="IPR050455">
    <property type="entry name" value="Tpx_Peroxidase_subfamily"/>
</dbReference>
<organism evidence="8 10">
    <name type="scientific">Glutamicibacter arilaitensis</name>
    <dbReference type="NCBI Taxonomy" id="256701"/>
    <lineage>
        <taxon>Bacteria</taxon>
        <taxon>Bacillati</taxon>
        <taxon>Actinomycetota</taxon>
        <taxon>Actinomycetes</taxon>
        <taxon>Micrococcales</taxon>
        <taxon>Micrococcaceae</taxon>
        <taxon>Glutamicibacter</taxon>
    </lineage>
</organism>
<comment type="subunit">
    <text evidence="6">Homodimer.</text>
</comment>
<dbReference type="HAMAP" id="MF_00269">
    <property type="entry name" value="Tpx"/>
    <property type="match status" value="1"/>
</dbReference>
<evidence type="ECO:0000313" key="8">
    <source>
        <dbReference type="EMBL" id="PMQ21690.1"/>
    </source>
</evidence>
<proteinExistence type="inferred from homology"/>
<sequence length="165" mass="17092">MANTAFKGTPVQTIGELPAVGSQAPAFTLTDTGLADVTSESLAGRRVVLNIFPSVDTGVCAASVRRFNELAAGLENTTVVCVSADLPFALGRFCGAEDIENVTAASVFRSDFGSDYGVTQIDGPLAGLLARSVIVLDETGKVTYTQVVPEITTEPDYDATIAALS</sequence>
<feature type="active site" description="Cysteine sulfenic acid (-SOH) intermediate" evidence="6">
    <location>
        <position position="60"/>
    </location>
</feature>
<reference evidence="8 10" key="1">
    <citation type="journal article" date="2017" name="Elife">
        <title>Extensive horizontal gene transfer in cheese-associated bacteria.</title>
        <authorList>
            <person name="Bonham K.S."/>
            <person name="Wolfe B.E."/>
            <person name="Dutton R.J."/>
        </authorList>
    </citation>
    <scope>NUCLEOTIDE SEQUENCE [LARGE SCALE GENOMIC DNA]</scope>
    <source>
        <strain evidence="8 10">JB182</strain>
    </source>
</reference>
<evidence type="ECO:0000256" key="1">
    <source>
        <dbReference type="ARBA" id="ARBA00022559"/>
    </source>
</evidence>
<dbReference type="CDD" id="cd03014">
    <property type="entry name" value="PRX_Atyp2cys"/>
    <property type="match status" value="1"/>
</dbReference>
<evidence type="ECO:0000256" key="3">
    <source>
        <dbReference type="ARBA" id="ARBA00023002"/>
    </source>
</evidence>
<keyword evidence="2 6" id="KW-0049">Antioxidant</keyword>
<evidence type="ECO:0000256" key="4">
    <source>
        <dbReference type="ARBA" id="ARBA00023157"/>
    </source>
</evidence>
<feature type="domain" description="Thioredoxin" evidence="7">
    <location>
        <begin position="18"/>
        <end position="165"/>
    </location>
</feature>
<accession>A0A2N7S6C5</accession>
<dbReference type="PROSITE" id="PS01265">
    <property type="entry name" value="TPX"/>
    <property type="match status" value="1"/>
</dbReference>
<gene>
    <name evidence="6" type="primary">tpx</name>
    <name evidence="8" type="ORF">CIK84_09235</name>
    <name evidence="9" type="ORF">EXY26_13750</name>
</gene>
<protein>
    <recommendedName>
        <fullName evidence="6">Thiol peroxidase</fullName>
        <shortName evidence="6">Tpx</shortName>
        <ecNumber evidence="6">1.11.1.24</ecNumber>
    </recommendedName>
    <alternativeName>
        <fullName evidence="6">Peroxiredoxin tpx</fullName>
        <shortName evidence="6">Prx</shortName>
    </alternativeName>
    <alternativeName>
        <fullName evidence="6">Thioredoxin peroxidase</fullName>
    </alternativeName>
    <alternativeName>
        <fullName evidence="6">Thioredoxin-dependent peroxiredoxin</fullName>
    </alternativeName>
</protein>
<comment type="catalytic activity">
    <reaction evidence="6">
        <text>a hydroperoxide + [thioredoxin]-dithiol = an alcohol + [thioredoxin]-disulfide + H2O</text>
        <dbReference type="Rhea" id="RHEA:62620"/>
        <dbReference type="Rhea" id="RHEA-COMP:10698"/>
        <dbReference type="Rhea" id="RHEA-COMP:10700"/>
        <dbReference type="ChEBI" id="CHEBI:15377"/>
        <dbReference type="ChEBI" id="CHEBI:29950"/>
        <dbReference type="ChEBI" id="CHEBI:30879"/>
        <dbReference type="ChEBI" id="CHEBI:35924"/>
        <dbReference type="ChEBI" id="CHEBI:50058"/>
        <dbReference type="EC" id="1.11.1.24"/>
    </reaction>
</comment>
<dbReference type="Proteomes" id="UP000297638">
    <property type="component" value="Unassembled WGS sequence"/>
</dbReference>
<dbReference type="Gene3D" id="3.40.30.10">
    <property type="entry name" value="Glutaredoxin"/>
    <property type="match status" value="1"/>
</dbReference>
<feature type="disulfide bond" description="Redox-active" evidence="6">
    <location>
        <begin position="60"/>
        <end position="94"/>
    </location>
</feature>
<keyword evidence="3 6" id="KW-0560">Oxidoreductase</keyword>
<dbReference type="RefSeq" id="WP_013348274.1">
    <property type="nucleotide sequence ID" value="NZ_JABUYH010000054.1"/>
</dbReference>
<dbReference type="InterPro" id="IPR036249">
    <property type="entry name" value="Thioredoxin-like_sf"/>
</dbReference>
<dbReference type="PROSITE" id="PS51352">
    <property type="entry name" value="THIOREDOXIN_2"/>
    <property type="match status" value="1"/>
</dbReference>
<evidence type="ECO:0000259" key="7">
    <source>
        <dbReference type="PROSITE" id="PS51352"/>
    </source>
</evidence>
<comment type="function">
    <text evidence="6">Thiol-specific peroxidase that catalyzes the reduction of hydrogen peroxide and organic hydroperoxides to water and alcohols, respectively. Plays a role in cell protection against oxidative stress by detoxifying peroxides.</text>
</comment>
<dbReference type="InterPro" id="IPR002065">
    <property type="entry name" value="TPX"/>
</dbReference>
<evidence type="ECO:0000313" key="9">
    <source>
        <dbReference type="EMBL" id="TFH55024.1"/>
    </source>
</evidence>
<dbReference type="Pfam" id="PF08534">
    <property type="entry name" value="Redoxin"/>
    <property type="match status" value="1"/>
</dbReference>
<evidence type="ECO:0000256" key="5">
    <source>
        <dbReference type="ARBA" id="ARBA00023284"/>
    </source>
</evidence>
<dbReference type="InterPro" id="IPR013740">
    <property type="entry name" value="Redoxin"/>
</dbReference>
<dbReference type="PANTHER" id="PTHR43110:SF1">
    <property type="entry name" value="THIOL PEROXIDASE"/>
    <property type="match status" value="1"/>
</dbReference>
<dbReference type="NCBIfam" id="NF001808">
    <property type="entry name" value="PRK00522.1"/>
    <property type="match status" value="1"/>
</dbReference>
<dbReference type="InterPro" id="IPR018219">
    <property type="entry name" value="Tpx_CS"/>
</dbReference>
<dbReference type="EMBL" id="PNQX01000001">
    <property type="protein sequence ID" value="PMQ21690.1"/>
    <property type="molecule type" value="Genomic_DNA"/>
</dbReference>
<reference evidence="9 11" key="2">
    <citation type="submission" date="2019-03" db="EMBL/GenBank/DDBJ databases">
        <title>Glutamicibacter sp. LJH19 genome.</title>
        <authorList>
            <person name="Sinai Borker S."/>
            <person name="Kumar R."/>
        </authorList>
    </citation>
    <scope>NUCLEOTIDE SEQUENCE [LARGE SCALE GENOMIC DNA]</scope>
    <source>
        <strain evidence="9 11">LJH19</strain>
    </source>
</reference>
<comment type="caution">
    <text evidence="8">The sequence shown here is derived from an EMBL/GenBank/DDBJ whole genome shotgun (WGS) entry which is preliminary data.</text>
</comment>
<keyword evidence="1 6" id="KW-0575">Peroxidase</keyword>
<evidence type="ECO:0000313" key="10">
    <source>
        <dbReference type="Proteomes" id="UP000235739"/>
    </source>
</evidence>
<comment type="similarity">
    <text evidence="6">Belongs to the peroxiredoxin family. Tpx subfamily.</text>
</comment>
<evidence type="ECO:0000256" key="6">
    <source>
        <dbReference type="HAMAP-Rule" id="MF_00269"/>
    </source>
</evidence>
<dbReference type="Proteomes" id="UP000235739">
    <property type="component" value="Unassembled WGS sequence"/>
</dbReference>
<dbReference type="InterPro" id="IPR013766">
    <property type="entry name" value="Thioredoxin_domain"/>
</dbReference>
<dbReference type="EC" id="1.11.1.24" evidence="6"/>
<name>A0A2N7S6C5_9MICC</name>
<dbReference type="GO" id="GO:0008379">
    <property type="term" value="F:thioredoxin peroxidase activity"/>
    <property type="evidence" value="ECO:0007669"/>
    <property type="project" value="UniProtKB-UniRule"/>
</dbReference>
<dbReference type="AlphaFoldDB" id="A0A2N7S6C5"/>
<dbReference type="OMA" id="ITQEPNY"/>
<evidence type="ECO:0000313" key="11">
    <source>
        <dbReference type="Proteomes" id="UP000297638"/>
    </source>
</evidence>
<dbReference type="EMBL" id="SPDS01000002">
    <property type="protein sequence ID" value="TFH55024.1"/>
    <property type="molecule type" value="Genomic_DNA"/>
</dbReference>
<comment type="miscellaneous">
    <text evidence="6">The active site is a conserved redox-active cysteine residue, the peroxidatic cysteine (C(P)), which makes the nucleophilic attack on the peroxide substrate. The peroxide oxidizes the C(P)-SH to cysteine sulfenic acid (C(P)-SOH), which then reacts with another cysteine residue, the resolving cysteine (C(R)), to form a disulfide bridge. The disulfide is subsequently reduced by an appropriate electron donor to complete the catalytic cycle. In this atypical 2-Cys peroxiredoxin, C(R) is present in the same subunit to form an intramolecular disulfide. The disulfide is subsequently reduced by thioredoxin.</text>
</comment>
<dbReference type="GeneID" id="303184518"/>
<keyword evidence="5 6" id="KW-0676">Redox-active center</keyword>
<dbReference type="PANTHER" id="PTHR43110">
    <property type="entry name" value="THIOL PEROXIDASE"/>
    <property type="match status" value="1"/>
</dbReference>
<evidence type="ECO:0000256" key="2">
    <source>
        <dbReference type="ARBA" id="ARBA00022862"/>
    </source>
</evidence>